<organism evidence="1 2">
    <name type="scientific">Ligilactobacillus murinus DSM 20452 = NBRC 14221</name>
    <dbReference type="NCBI Taxonomy" id="1423772"/>
    <lineage>
        <taxon>Bacteria</taxon>
        <taxon>Bacillati</taxon>
        <taxon>Bacillota</taxon>
        <taxon>Bacilli</taxon>
        <taxon>Lactobacillales</taxon>
        <taxon>Lactobacillaceae</taxon>
        <taxon>Ligilactobacillus</taxon>
    </lineage>
</organism>
<evidence type="ECO:0000313" key="1">
    <source>
        <dbReference type="EMBL" id="KRM77882.1"/>
    </source>
</evidence>
<proteinExistence type="predicted"/>
<evidence type="ECO:0008006" key="3">
    <source>
        <dbReference type="Google" id="ProtNLM"/>
    </source>
</evidence>
<protein>
    <recommendedName>
        <fullName evidence="3">Helix-turn-helix domain-containing protein</fullName>
    </recommendedName>
</protein>
<dbReference type="EMBL" id="AYYN01000013">
    <property type="protein sequence ID" value="KRM77882.1"/>
    <property type="molecule type" value="Genomic_DNA"/>
</dbReference>
<gene>
    <name evidence="1" type="ORF">FC48_GL000538</name>
</gene>
<dbReference type="InterPro" id="IPR036388">
    <property type="entry name" value="WH-like_DNA-bd_sf"/>
</dbReference>
<dbReference type="PATRIC" id="fig|1423772.3.peg.584"/>
<evidence type="ECO:0000313" key="2">
    <source>
        <dbReference type="Proteomes" id="UP000051612"/>
    </source>
</evidence>
<dbReference type="AlphaFoldDB" id="A0A0R2BFM6"/>
<sequence>MAKVTITLDTEDMQLTEDFKSVGQLVTMLKAATNIPSAPYMTKSEVARFMGLKSVTPVDKWIKKGLPVVKIDGMNTLIKRQTLIDWLAEHETTE</sequence>
<comment type="caution">
    <text evidence="1">The sequence shown here is derived from an EMBL/GenBank/DDBJ whole genome shotgun (WGS) entry which is preliminary data.</text>
</comment>
<name>A0A0R2BFM6_9LACO</name>
<reference evidence="1 2" key="1">
    <citation type="journal article" date="2015" name="Genome Announc.">
        <title>Expanding the biotechnology potential of lactobacilli through comparative genomics of 213 strains and associated genera.</title>
        <authorList>
            <person name="Sun Z."/>
            <person name="Harris H.M."/>
            <person name="McCann A."/>
            <person name="Guo C."/>
            <person name="Argimon S."/>
            <person name="Zhang W."/>
            <person name="Yang X."/>
            <person name="Jeffery I.B."/>
            <person name="Cooney J.C."/>
            <person name="Kagawa T.F."/>
            <person name="Liu W."/>
            <person name="Song Y."/>
            <person name="Salvetti E."/>
            <person name="Wrobel A."/>
            <person name="Rasinkangas P."/>
            <person name="Parkhill J."/>
            <person name="Rea M.C."/>
            <person name="O'Sullivan O."/>
            <person name="Ritari J."/>
            <person name="Douillard F.P."/>
            <person name="Paul Ross R."/>
            <person name="Yang R."/>
            <person name="Briner A.E."/>
            <person name="Felis G.E."/>
            <person name="de Vos W.M."/>
            <person name="Barrangou R."/>
            <person name="Klaenhammer T.R."/>
            <person name="Caufield P.W."/>
            <person name="Cui Y."/>
            <person name="Zhang H."/>
            <person name="O'Toole P.W."/>
        </authorList>
    </citation>
    <scope>NUCLEOTIDE SEQUENCE [LARGE SCALE GENOMIC DNA]</scope>
    <source>
        <strain evidence="1 2">DSM 20452</strain>
    </source>
</reference>
<dbReference type="RefSeq" id="WP_056958087.1">
    <property type="nucleotide sequence ID" value="NZ_AYYN01000013.1"/>
</dbReference>
<dbReference type="Proteomes" id="UP000051612">
    <property type="component" value="Unassembled WGS sequence"/>
</dbReference>
<accession>A0A0R2BFM6</accession>
<dbReference type="Gene3D" id="1.10.10.10">
    <property type="entry name" value="Winged helix-like DNA-binding domain superfamily/Winged helix DNA-binding domain"/>
    <property type="match status" value="1"/>
</dbReference>